<dbReference type="Pfam" id="PF12796">
    <property type="entry name" value="Ank_2"/>
    <property type="match status" value="1"/>
</dbReference>
<keyword evidence="3" id="KW-1185">Reference proteome</keyword>
<reference evidence="2 3" key="1">
    <citation type="submission" date="2024-04" db="EMBL/GenBank/DDBJ databases">
        <title>Tritrichomonas musculus Genome.</title>
        <authorList>
            <person name="Alves-Ferreira E."/>
            <person name="Grigg M."/>
            <person name="Lorenzi H."/>
            <person name="Galac M."/>
        </authorList>
    </citation>
    <scope>NUCLEOTIDE SEQUENCE [LARGE SCALE GENOMIC DNA]</scope>
    <source>
        <strain evidence="2 3">EAF2021</strain>
    </source>
</reference>
<dbReference type="EMBL" id="JAPFFF010000010">
    <property type="protein sequence ID" value="KAK8880721.1"/>
    <property type="molecule type" value="Genomic_DNA"/>
</dbReference>
<proteinExistence type="predicted"/>
<comment type="caution">
    <text evidence="2">The sequence shown here is derived from an EMBL/GenBank/DDBJ whole genome shotgun (WGS) entry which is preliminary data.</text>
</comment>
<evidence type="ECO:0000313" key="3">
    <source>
        <dbReference type="Proteomes" id="UP001470230"/>
    </source>
</evidence>
<organism evidence="2 3">
    <name type="scientific">Tritrichomonas musculus</name>
    <dbReference type="NCBI Taxonomy" id="1915356"/>
    <lineage>
        <taxon>Eukaryota</taxon>
        <taxon>Metamonada</taxon>
        <taxon>Parabasalia</taxon>
        <taxon>Tritrichomonadida</taxon>
        <taxon>Tritrichomonadidae</taxon>
        <taxon>Tritrichomonas</taxon>
    </lineage>
</organism>
<dbReference type="PANTHER" id="PTHR24159:SF5">
    <property type="entry name" value="ANK_REP_REGION DOMAIN-CONTAINING PROTEIN"/>
    <property type="match status" value="1"/>
</dbReference>
<gene>
    <name evidence="2" type="ORF">M9Y10_003408</name>
</gene>
<feature type="compositionally biased region" description="Acidic residues" evidence="1">
    <location>
        <begin position="302"/>
        <end position="317"/>
    </location>
</feature>
<dbReference type="SUPFAM" id="SSF48403">
    <property type="entry name" value="Ankyrin repeat"/>
    <property type="match status" value="1"/>
</dbReference>
<evidence type="ECO:0008006" key="4">
    <source>
        <dbReference type="Google" id="ProtNLM"/>
    </source>
</evidence>
<feature type="region of interest" description="Disordered" evidence="1">
    <location>
        <begin position="270"/>
        <end position="373"/>
    </location>
</feature>
<dbReference type="SMART" id="SM00248">
    <property type="entry name" value="ANK"/>
    <property type="match status" value="4"/>
</dbReference>
<feature type="compositionally biased region" description="Basic residues" evidence="1">
    <location>
        <begin position="323"/>
        <end position="342"/>
    </location>
</feature>
<evidence type="ECO:0000256" key="1">
    <source>
        <dbReference type="SAM" id="MobiDB-lite"/>
    </source>
</evidence>
<feature type="compositionally biased region" description="Basic residues" evidence="1">
    <location>
        <begin position="362"/>
        <end position="372"/>
    </location>
</feature>
<accession>A0ABR2JPB4</accession>
<protein>
    <recommendedName>
        <fullName evidence="4">DUF3447 domain-containing protein</fullName>
    </recommendedName>
</protein>
<dbReference type="Proteomes" id="UP001470230">
    <property type="component" value="Unassembled WGS sequence"/>
</dbReference>
<dbReference type="InterPro" id="IPR036770">
    <property type="entry name" value="Ankyrin_rpt-contain_sf"/>
</dbReference>
<dbReference type="PANTHER" id="PTHR24159">
    <property type="match status" value="1"/>
</dbReference>
<name>A0ABR2JPB4_9EUKA</name>
<dbReference type="InterPro" id="IPR002110">
    <property type="entry name" value="Ankyrin_rpt"/>
</dbReference>
<dbReference type="Gene3D" id="1.25.40.20">
    <property type="entry name" value="Ankyrin repeat-containing domain"/>
    <property type="match status" value="1"/>
</dbReference>
<evidence type="ECO:0000313" key="2">
    <source>
        <dbReference type="EMBL" id="KAK8880721.1"/>
    </source>
</evidence>
<sequence>MNAQNYLGKMQSIQNILLQYIEDSEKSEENYQNLIQLLDDHKIREDKHSLKSLLYLISKISDNHYRGKDFFSKIEQILRKFKDDIVKYFTSLEIFNIFKSNRRVLLFLIEQQIIKIDEQIAKKIKSNNYCHFFYPEIKTFLSEDEQQKISNELPENFEENRKIGQNESHICKLIRKDMIEDFLIVVNQTNLSIKSNVPNSLFETNSFLVGKEIALIEYAAFFGSIQVFNYLYKNGIELKPSLLVYAIHGNNPELIHLLEEKTAKKTVEVKAKQVKEKAKTAKVTSKGRTNPKRKSSRKSNDYSDDDDESYDDSDDDYVGGSSSKKKAKKSSTKSKQKKTSKRRTSDDSDDDSDDEYRGEMKRKSRSRAKKNTKKETVDKELLRVCLHEAIKCHHNEIGKFYIDNYFSIENDITSLCIQFYNFAFIQNDALNESSFYYLCKYDYFIIVDDLLKNKSIEINKKIESEGQKRSKDSEELTALCLAIEEENVEVIKILLQRDDLDVNFICTSIQFDVNHSIEYARDWDNKHFIEVHNYMIESTPLNAAVKMGNVEIVNLLLECDKININLTTKYRDTCYDHWEEFIWGDTKGTQGLSVDNSLGRMILNYFFKSSFNQKVFLI</sequence>
<feature type="compositionally biased region" description="Basic and acidic residues" evidence="1">
    <location>
        <begin position="270"/>
        <end position="279"/>
    </location>
</feature>